<dbReference type="Proteomes" id="UP000789570">
    <property type="component" value="Unassembled WGS sequence"/>
</dbReference>
<keyword evidence="3" id="KW-1185">Reference proteome</keyword>
<reference evidence="2" key="1">
    <citation type="submission" date="2021-06" db="EMBL/GenBank/DDBJ databases">
        <authorList>
            <person name="Kallberg Y."/>
            <person name="Tangrot J."/>
            <person name="Rosling A."/>
        </authorList>
    </citation>
    <scope>NUCLEOTIDE SEQUENCE</scope>
    <source>
        <strain evidence="2">UK204</strain>
    </source>
</reference>
<accession>A0A9N9D8W5</accession>
<protein>
    <submittedName>
        <fullName evidence="2">11684_t:CDS:1</fullName>
    </submittedName>
</protein>
<name>A0A9N9D8W5_9GLOM</name>
<gene>
    <name evidence="2" type="ORF">FCALED_LOCUS10031</name>
</gene>
<sequence length="57" mass="6832">MYYLLTHKFLIIMLLPLNIDTKKWTQFRDKLDYVINSCTLRNVSASTTWSQSTLNKY</sequence>
<proteinExistence type="predicted"/>
<evidence type="ECO:0000256" key="1">
    <source>
        <dbReference type="SAM" id="SignalP"/>
    </source>
</evidence>
<evidence type="ECO:0000313" key="2">
    <source>
        <dbReference type="EMBL" id="CAG8630291.1"/>
    </source>
</evidence>
<feature type="chain" id="PRO_5040396156" evidence="1">
    <location>
        <begin position="22"/>
        <end position="57"/>
    </location>
</feature>
<feature type="signal peptide" evidence="1">
    <location>
        <begin position="1"/>
        <end position="21"/>
    </location>
</feature>
<dbReference type="EMBL" id="CAJVPQ010003521">
    <property type="protein sequence ID" value="CAG8630291.1"/>
    <property type="molecule type" value="Genomic_DNA"/>
</dbReference>
<evidence type="ECO:0000313" key="3">
    <source>
        <dbReference type="Proteomes" id="UP000789570"/>
    </source>
</evidence>
<comment type="caution">
    <text evidence="2">The sequence shown here is derived from an EMBL/GenBank/DDBJ whole genome shotgun (WGS) entry which is preliminary data.</text>
</comment>
<keyword evidence="1" id="KW-0732">Signal</keyword>
<organism evidence="2 3">
    <name type="scientific">Funneliformis caledonium</name>
    <dbReference type="NCBI Taxonomy" id="1117310"/>
    <lineage>
        <taxon>Eukaryota</taxon>
        <taxon>Fungi</taxon>
        <taxon>Fungi incertae sedis</taxon>
        <taxon>Mucoromycota</taxon>
        <taxon>Glomeromycotina</taxon>
        <taxon>Glomeromycetes</taxon>
        <taxon>Glomerales</taxon>
        <taxon>Glomeraceae</taxon>
        <taxon>Funneliformis</taxon>
    </lineage>
</organism>
<dbReference type="AlphaFoldDB" id="A0A9N9D8W5"/>